<dbReference type="InterPro" id="IPR036163">
    <property type="entry name" value="HMA_dom_sf"/>
</dbReference>
<dbReference type="Pfam" id="PF00080">
    <property type="entry name" value="Sod_Cu"/>
    <property type="match status" value="1"/>
</dbReference>
<dbReference type="Gene3D" id="2.60.40.200">
    <property type="entry name" value="Superoxide dismutase, copper/zinc binding domain"/>
    <property type="match status" value="1"/>
</dbReference>
<proteinExistence type="inferred from homology"/>
<gene>
    <name evidence="5" type="primary">CCS</name>
    <name evidence="5" type="ORF">g.151503</name>
</gene>
<evidence type="ECO:0000256" key="1">
    <source>
        <dbReference type="ARBA" id="ARBA00001973"/>
    </source>
</evidence>
<comment type="cofactor">
    <cofactor evidence="1">
        <name>Cu(2+)</name>
        <dbReference type="ChEBI" id="CHEBI:29036"/>
    </cofactor>
</comment>
<dbReference type="PANTHER" id="PTHR10003">
    <property type="entry name" value="SUPEROXIDE DISMUTASE CU-ZN -RELATED"/>
    <property type="match status" value="1"/>
</dbReference>
<evidence type="ECO:0000256" key="3">
    <source>
        <dbReference type="ARBA" id="ARBA00032899"/>
    </source>
</evidence>
<dbReference type="SUPFAM" id="SSF55008">
    <property type="entry name" value="HMA, heavy metal-associated domain"/>
    <property type="match status" value="1"/>
</dbReference>
<accession>A0A2S2NRQ3</accession>
<evidence type="ECO:0000256" key="2">
    <source>
        <dbReference type="ARBA" id="ARBA00025798"/>
    </source>
</evidence>
<evidence type="ECO:0000313" key="5">
    <source>
        <dbReference type="EMBL" id="MBY19870.1"/>
    </source>
</evidence>
<dbReference type="Pfam" id="PF00403">
    <property type="entry name" value="HMA"/>
    <property type="match status" value="1"/>
</dbReference>
<organism evidence="5">
    <name type="scientific">Schizaphis graminum</name>
    <name type="common">Green bug aphid</name>
    <dbReference type="NCBI Taxonomy" id="13262"/>
    <lineage>
        <taxon>Eukaryota</taxon>
        <taxon>Metazoa</taxon>
        <taxon>Ecdysozoa</taxon>
        <taxon>Arthropoda</taxon>
        <taxon>Hexapoda</taxon>
        <taxon>Insecta</taxon>
        <taxon>Pterygota</taxon>
        <taxon>Neoptera</taxon>
        <taxon>Paraneoptera</taxon>
        <taxon>Hemiptera</taxon>
        <taxon>Sternorrhyncha</taxon>
        <taxon>Aphidomorpha</taxon>
        <taxon>Aphidoidea</taxon>
        <taxon>Aphididae</taxon>
        <taxon>Aphidini</taxon>
        <taxon>Schizaphis</taxon>
    </lineage>
</organism>
<dbReference type="Gene3D" id="3.30.70.100">
    <property type="match status" value="1"/>
</dbReference>
<name>A0A2S2NRQ3_SCHGA</name>
<dbReference type="PRINTS" id="PR00068">
    <property type="entry name" value="CUZNDISMTASE"/>
</dbReference>
<evidence type="ECO:0000259" key="4">
    <source>
        <dbReference type="PROSITE" id="PS50846"/>
    </source>
</evidence>
<dbReference type="EMBL" id="GGMR01007251">
    <property type="protein sequence ID" value="MBY19870.1"/>
    <property type="molecule type" value="Transcribed_RNA"/>
</dbReference>
<dbReference type="GO" id="GO:0006801">
    <property type="term" value="P:superoxide metabolic process"/>
    <property type="evidence" value="ECO:0007669"/>
    <property type="project" value="InterPro"/>
</dbReference>
<dbReference type="InterPro" id="IPR006121">
    <property type="entry name" value="HMA_dom"/>
</dbReference>
<feature type="domain" description="HMA" evidence="4">
    <location>
        <begin position="2"/>
        <end position="66"/>
    </location>
</feature>
<reference evidence="5" key="1">
    <citation type="submission" date="2018-04" db="EMBL/GenBank/DDBJ databases">
        <title>Transcriptome of Schizaphis graminum biotype I.</title>
        <authorList>
            <person name="Scully E.D."/>
            <person name="Geib S.M."/>
            <person name="Palmer N.A."/>
            <person name="Koch K."/>
            <person name="Bradshaw J."/>
            <person name="Heng-Moss T."/>
            <person name="Sarath G."/>
        </authorList>
    </citation>
    <scope>NUCLEOTIDE SEQUENCE</scope>
</reference>
<comment type="similarity">
    <text evidence="2">In the C-terminal section; belongs to the Cu-Zn superoxide dismutase family.</text>
</comment>
<dbReference type="PROSITE" id="PS50846">
    <property type="entry name" value="HMA_2"/>
    <property type="match status" value="1"/>
</dbReference>
<dbReference type="GO" id="GO:0005507">
    <property type="term" value="F:copper ion binding"/>
    <property type="evidence" value="ECO:0007669"/>
    <property type="project" value="InterPro"/>
</dbReference>
<dbReference type="AlphaFoldDB" id="A0A2S2NRQ3"/>
<protein>
    <recommendedName>
        <fullName evidence="3">Superoxide dismutase copper chaperone</fullName>
    </recommendedName>
</protein>
<dbReference type="InterPro" id="IPR001424">
    <property type="entry name" value="SOD_Cu_Zn_dom"/>
</dbReference>
<dbReference type="InterPro" id="IPR024134">
    <property type="entry name" value="SOD_Cu/Zn_/chaperone"/>
</dbReference>
<dbReference type="InterPro" id="IPR036423">
    <property type="entry name" value="SOD-like_Cu/Zn_dom_sf"/>
</dbReference>
<dbReference type="SUPFAM" id="SSF49329">
    <property type="entry name" value="Cu,Zn superoxide dismutase-like"/>
    <property type="match status" value="1"/>
</dbReference>
<sequence length="231" mass="24800">MSAKLEFAVKMSSPSCADKIQDQLSQNGISKSDIHISYETGTVIVTTDQPSSLILNSIEKTGIKAVLKGYGSATYDRNLGAAVAMLGGSTGYSKSDINGVVRFVQINNDECVVGGTIDGLSPGKHGIHVYECGDLSNGCDRIGDHLNLKQTTHGNQTDGLNFRHTGDLGNITANEDGRAIFYFKDKLINVSHLIGRAVGITENEDDCGRTKINTSEIDGNSGKKNCLWYYC</sequence>